<feature type="coiled-coil region" evidence="17">
    <location>
        <begin position="1153"/>
        <end position="1187"/>
    </location>
</feature>
<evidence type="ECO:0000256" key="12">
    <source>
        <dbReference type="ARBA" id="ARBA00023128"/>
    </source>
</evidence>
<keyword evidence="9 16" id="KW-0067">ATP-binding</keyword>
<gene>
    <name evidence="20" type="ORF">D4764_17G0008740</name>
</gene>
<accession>A0A5C6NXP3</accession>
<keyword evidence="4" id="KW-0963">Cytoplasm</keyword>
<feature type="region of interest" description="Disordered" evidence="18">
    <location>
        <begin position="1"/>
        <end position="46"/>
    </location>
</feature>
<keyword evidence="10" id="KW-1133">Transmembrane helix</keyword>
<dbReference type="InterPro" id="IPR001752">
    <property type="entry name" value="Kinesin_motor_dom"/>
</dbReference>
<dbReference type="GO" id="GO:0007018">
    <property type="term" value="P:microtubule-based movement"/>
    <property type="evidence" value="ECO:0007669"/>
    <property type="project" value="InterPro"/>
</dbReference>
<evidence type="ECO:0000256" key="14">
    <source>
        <dbReference type="ARBA" id="ARBA00023175"/>
    </source>
</evidence>
<sequence>MEAPSADASEAPRLNHEHLQPDELEINAPPVKTTQQNEGPGGAEEQTMRVYLRIRPFSREELADNQDQDCVVIETNQMVTLNAPKGSATMKSSEKGVGVSLHKFSFSQIFGPETTQSELFEHTVKSQMCGFLGGKNALIFSYGVTNAGKTHTIQGTPREPGILPRVLDGTFRAIEGHQYQGMDLKPYLRNDAQYLAPDQVRQERSAKAAIFASVKEECDHPRPSGGSESSSSASSSLSSSILPTDQSVMANSPTEAGSSQFAMWVAFFEIYNESVYDLLQPSLCSKSKKRASLRVCDDGAGNAYVKGVSGWEGAPAGTWLLTRCCISVDLSSPSSHSIFTMKLLKIDDAEVKWLSEFSLCDLAGSERCNKTKTFGERLKEAGNINNSLLILGKCITALRNNQTDRMKSSCIPFRESKLTKLFQAFFCGRGQASMIVNINQCAATYDETLHVMKFSAVAKQVVQVIPEKPLESLAPCLVGPDGRPLVRNGLVDGQALEDSFPEEEEEEEDEAEMSLLPQNELVSMIESLRNKLLAERRRNLVQEMEIRKEMGDAMLQQLMESEEQRSRQIEELKESYQEKLENTFEMYKNAIKEHAYQSAMSNLEDDYVPFDEFLAEQQKVEALKRKVSELECAGVRAVSTPPTMEQSCQTQPSKAPPAEADDRYRRLYKEKCAVERMCEDKQELIVSLERRLMELSETLEKVRDGFLDKSAELELLQQKATEQAKSLEAVLQQNITKDREIASLKAELAKVSQKSPLEPKPKRGLLANIKEAVTSPRKGAAGRTLRKTVGDEGSAGAVADGKALVDSLMRVVACYRQLASCVGGCADSLKLWEELRQTRGKAQDLASAACRHLTAHLRDRSLPQEDRKEMELLWVAFSCSLELLHVDMCKVFNMGDVFSLANTQNLVKTGLQGGGSEVAARALSLPDLNQAQSPTLPAGLDREERGTMEQEIGHISQMIDEMETKVNVLRWMVEPHGPQYTEPLSSTDSASLALLSVDEEQPGHQPLCQHSQIFVLLMLFGLGTATEGFQHDVAATPPTSEGGRRLFDTHAVVRLFEENGFTGQQAEAMVKILLRMTQSNMDVIYGDMVTKTQQEIMFQRVMSRIAAVKKDMVILEKSEFSTLLAENEKLKIQSLQLRVQLADTMNKVRSVTLLDLNLEKNRVKELKAEHEKKLLEMRTELMEMSAEHDCHLTQTTMKIDTEVAGLKTMLESHKLDTIKYVAGTPEPPPRPRHTDAAPRSH</sequence>
<dbReference type="PROSITE" id="PS00411">
    <property type="entry name" value="KINESIN_MOTOR_1"/>
    <property type="match status" value="1"/>
</dbReference>
<dbReference type="Proteomes" id="UP000324091">
    <property type="component" value="Chromosome 17"/>
</dbReference>
<keyword evidence="7" id="KW-0493">Microtubule</keyword>
<dbReference type="FunFam" id="1.20.5.340:FF:000015">
    <property type="entry name" value="Mitochondrial calcium uniporter regulator 1"/>
    <property type="match status" value="1"/>
</dbReference>
<keyword evidence="13" id="KW-0472">Membrane</keyword>
<dbReference type="GO" id="GO:0031966">
    <property type="term" value="C:mitochondrial membrane"/>
    <property type="evidence" value="ECO:0007669"/>
    <property type="project" value="UniProtKB-SubCell"/>
</dbReference>
<keyword evidence="11 17" id="KW-0175">Coiled coil</keyword>
<evidence type="ECO:0000256" key="5">
    <source>
        <dbReference type="ARBA" id="ARBA00022553"/>
    </source>
</evidence>
<dbReference type="GO" id="GO:0090307">
    <property type="term" value="P:mitotic spindle assembly"/>
    <property type="evidence" value="ECO:0007669"/>
    <property type="project" value="TreeGrafter"/>
</dbReference>
<keyword evidence="21" id="KW-1185">Reference proteome</keyword>
<dbReference type="InterPro" id="IPR047149">
    <property type="entry name" value="KIF11-like"/>
</dbReference>
<dbReference type="Pfam" id="PF07798">
    <property type="entry name" value="CCDC90-like"/>
    <property type="match status" value="1"/>
</dbReference>
<dbReference type="AlphaFoldDB" id="A0A5C6NXP3"/>
<reference evidence="20 21" key="1">
    <citation type="submission" date="2019-04" db="EMBL/GenBank/DDBJ databases">
        <title>Chromosome genome assembly for Takifugu flavidus.</title>
        <authorList>
            <person name="Xiao S."/>
        </authorList>
    </citation>
    <scope>NUCLEOTIDE SEQUENCE [LARGE SCALE GENOMIC DNA]</scope>
    <source>
        <strain evidence="20">HTHZ2018</strain>
        <tissue evidence="20">Muscle</tissue>
    </source>
</reference>
<feature type="compositionally biased region" description="Basic and acidic residues" evidence="18">
    <location>
        <begin position="1232"/>
        <end position="1241"/>
    </location>
</feature>
<evidence type="ECO:0000313" key="21">
    <source>
        <dbReference type="Proteomes" id="UP000324091"/>
    </source>
</evidence>
<proteinExistence type="inferred from homology"/>
<evidence type="ECO:0000313" key="20">
    <source>
        <dbReference type="EMBL" id="TWW71391.1"/>
    </source>
</evidence>
<evidence type="ECO:0000256" key="7">
    <source>
        <dbReference type="ARBA" id="ARBA00022701"/>
    </source>
</evidence>
<dbReference type="PANTHER" id="PTHR47970:SF29">
    <property type="entry name" value="KINESIN FAMILY MEMBER 20B"/>
    <property type="match status" value="1"/>
</dbReference>
<keyword evidence="6" id="KW-0812">Transmembrane</keyword>
<evidence type="ECO:0000256" key="8">
    <source>
        <dbReference type="ARBA" id="ARBA00022741"/>
    </source>
</evidence>
<evidence type="ECO:0000256" key="18">
    <source>
        <dbReference type="SAM" id="MobiDB-lite"/>
    </source>
</evidence>
<dbReference type="InterPro" id="IPR024461">
    <property type="entry name" value="CCDC90-like"/>
</dbReference>
<feature type="coiled-coil region" evidence="17">
    <location>
        <begin position="555"/>
        <end position="633"/>
    </location>
</feature>
<keyword evidence="15" id="KW-0206">Cytoskeleton</keyword>
<dbReference type="PANTHER" id="PTHR47970">
    <property type="entry name" value="KINESIN-LIKE PROTEIN KIF11"/>
    <property type="match status" value="1"/>
</dbReference>
<dbReference type="GO" id="GO:0005876">
    <property type="term" value="C:spindle microtubule"/>
    <property type="evidence" value="ECO:0007669"/>
    <property type="project" value="TreeGrafter"/>
</dbReference>
<evidence type="ECO:0000256" key="11">
    <source>
        <dbReference type="ARBA" id="ARBA00023054"/>
    </source>
</evidence>
<evidence type="ECO:0000256" key="6">
    <source>
        <dbReference type="ARBA" id="ARBA00022692"/>
    </source>
</evidence>
<protein>
    <submittedName>
        <fullName evidence="20">Kinesin-like protein KIF20A</fullName>
    </submittedName>
</protein>
<evidence type="ECO:0000256" key="16">
    <source>
        <dbReference type="PROSITE-ProRule" id="PRU00283"/>
    </source>
</evidence>
<dbReference type="SMART" id="SM00129">
    <property type="entry name" value="KISc"/>
    <property type="match status" value="1"/>
</dbReference>
<dbReference type="EMBL" id="RHFK02000009">
    <property type="protein sequence ID" value="TWW71391.1"/>
    <property type="molecule type" value="Genomic_DNA"/>
</dbReference>
<feature type="compositionally biased region" description="Low complexity" evidence="18">
    <location>
        <begin position="224"/>
        <end position="239"/>
    </location>
</feature>
<evidence type="ECO:0000256" key="17">
    <source>
        <dbReference type="SAM" id="Coils"/>
    </source>
</evidence>
<keyword evidence="12" id="KW-0496">Mitochondrion</keyword>
<dbReference type="PRINTS" id="PR00380">
    <property type="entry name" value="KINESINHEAVY"/>
</dbReference>
<dbReference type="InterPro" id="IPR027417">
    <property type="entry name" value="P-loop_NTPase"/>
</dbReference>
<dbReference type="InterPro" id="IPR019821">
    <property type="entry name" value="Kinesin_motor_CS"/>
</dbReference>
<evidence type="ECO:0000256" key="13">
    <source>
        <dbReference type="ARBA" id="ARBA00023136"/>
    </source>
</evidence>
<evidence type="ECO:0000256" key="3">
    <source>
        <dbReference type="ARBA" id="ARBA00007224"/>
    </source>
</evidence>
<comment type="similarity">
    <text evidence="3">Belongs to the CCDC90 family.</text>
</comment>
<dbReference type="GO" id="GO:0072686">
    <property type="term" value="C:mitotic spindle"/>
    <property type="evidence" value="ECO:0007669"/>
    <property type="project" value="TreeGrafter"/>
</dbReference>
<comment type="caution">
    <text evidence="20">The sequence shown here is derived from an EMBL/GenBank/DDBJ whole genome shotgun (WGS) entry which is preliminary data.</text>
</comment>
<dbReference type="InterPro" id="IPR036961">
    <property type="entry name" value="Kinesin_motor_dom_sf"/>
</dbReference>
<comment type="similarity">
    <text evidence="16">Belongs to the TRAFAC class myosin-kinesin ATPase superfamily. Kinesin family.</text>
</comment>
<organism evidence="20 21">
    <name type="scientific">Takifugu flavidus</name>
    <name type="common">sansaifugu</name>
    <dbReference type="NCBI Taxonomy" id="433684"/>
    <lineage>
        <taxon>Eukaryota</taxon>
        <taxon>Metazoa</taxon>
        <taxon>Chordata</taxon>
        <taxon>Craniata</taxon>
        <taxon>Vertebrata</taxon>
        <taxon>Euteleostomi</taxon>
        <taxon>Actinopterygii</taxon>
        <taxon>Neopterygii</taxon>
        <taxon>Teleostei</taxon>
        <taxon>Neoteleostei</taxon>
        <taxon>Acanthomorphata</taxon>
        <taxon>Eupercaria</taxon>
        <taxon>Tetraodontiformes</taxon>
        <taxon>Tetradontoidea</taxon>
        <taxon>Tetraodontidae</taxon>
        <taxon>Takifugu</taxon>
    </lineage>
</organism>
<evidence type="ECO:0000256" key="15">
    <source>
        <dbReference type="ARBA" id="ARBA00023212"/>
    </source>
</evidence>
<evidence type="ECO:0000256" key="10">
    <source>
        <dbReference type="ARBA" id="ARBA00022989"/>
    </source>
</evidence>
<dbReference type="GO" id="GO:0008574">
    <property type="term" value="F:plus-end-directed microtubule motor activity"/>
    <property type="evidence" value="ECO:0007669"/>
    <property type="project" value="TreeGrafter"/>
</dbReference>
<keyword evidence="14 16" id="KW-0505">Motor protein</keyword>
<keyword evidence="5" id="KW-0597">Phosphoprotein</keyword>
<evidence type="ECO:0000256" key="1">
    <source>
        <dbReference type="ARBA" id="ARBA00004186"/>
    </source>
</evidence>
<evidence type="ECO:0000256" key="2">
    <source>
        <dbReference type="ARBA" id="ARBA00004325"/>
    </source>
</evidence>
<feature type="region of interest" description="Disordered" evidence="18">
    <location>
        <begin position="1220"/>
        <end position="1241"/>
    </location>
</feature>
<dbReference type="Gene3D" id="1.20.5.340">
    <property type="match status" value="1"/>
</dbReference>
<name>A0A5C6NXP3_9TELE</name>
<dbReference type="GO" id="GO:0008017">
    <property type="term" value="F:microtubule binding"/>
    <property type="evidence" value="ECO:0007669"/>
    <property type="project" value="InterPro"/>
</dbReference>
<dbReference type="GO" id="GO:0005524">
    <property type="term" value="F:ATP binding"/>
    <property type="evidence" value="ECO:0007669"/>
    <property type="project" value="UniProtKB-UniRule"/>
</dbReference>
<feature type="binding site" evidence="16">
    <location>
        <begin position="143"/>
        <end position="150"/>
    </location>
    <ligand>
        <name>ATP</name>
        <dbReference type="ChEBI" id="CHEBI:30616"/>
    </ligand>
</feature>
<evidence type="ECO:0000256" key="4">
    <source>
        <dbReference type="ARBA" id="ARBA00022490"/>
    </source>
</evidence>
<dbReference type="Pfam" id="PF00225">
    <property type="entry name" value="Kinesin"/>
    <property type="match status" value="1"/>
</dbReference>
<feature type="region of interest" description="Disordered" evidence="18">
    <location>
        <begin position="216"/>
        <end position="239"/>
    </location>
</feature>
<evidence type="ECO:0000259" key="19">
    <source>
        <dbReference type="PROSITE" id="PS50067"/>
    </source>
</evidence>
<dbReference type="Gene3D" id="3.40.850.10">
    <property type="entry name" value="Kinesin motor domain"/>
    <property type="match status" value="1"/>
</dbReference>
<dbReference type="SUPFAM" id="SSF52540">
    <property type="entry name" value="P-loop containing nucleoside triphosphate hydrolases"/>
    <property type="match status" value="1"/>
</dbReference>
<comment type="subcellular location">
    <subcellularLocation>
        <location evidence="1">Cytoplasm</location>
        <location evidence="1">Cytoskeleton</location>
        <location evidence="1">Spindle</location>
    </subcellularLocation>
    <subcellularLocation>
        <location evidence="2">Mitochondrion membrane</location>
    </subcellularLocation>
</comment>
<evidence type="ECO:0000256" key="9">
    <source>
        <dbReference type="ARBA" id="ARBA00022840"/>
    </source>
</evidence>
<keyword evidence="8 16" id="KW-0547">Nucleotide-binding</keyword>
<feature type="domain" description="Kinesin motor" evidence="19">
    <location>
        <begin position="47"/>
        <end position="461"/>
    </location>
</feature>
<dbReference type="PROSITE" id="PS50067">
    <property type="entry name" value="KINESIN_MOTOR_2"/>
    <property type="match status" value="1"/>
</dbReference>
<dbReference type="GO" id="GO:0051231">
    <property type="term" value="P:spindle elongation"/>
    <property type="evidence" value="ECO:0007669"/>
    <property type="project" value="TreeGrafter"/>
</dbReference>
<dbReference type="GO" id="GO:0005634">
    <property type="term" value="C:nucleus"/>
    <property type="evidence" value="ECO:0007669"/>
    <property type="project" value="TreeGrafter"/>
</dbReference>
<feature type="coiled-coil region" evidence="17">
    <location>
        <begin position="678"/>
        <end position="733"/>
    </location>
</feature>